<dbReference type="Gene3D" id="3.40.50.300">
    <property type="entry name" value="P-loop containing nucleotide triphosphate hydrolases"/>
    <property type="match status" value="1"/>
</dbReference>
<dbReference type="SUPFAM" id="SSF55464">
    <property type="entry name" value="Origin of replication-binding domain, RBD-like"/>
    <property type="match status" value="1"/>
</dbReference>
<dbReference type="GO" id="GO:0006260">
    <property type="term" value="P:DNA replication"/>
    <property type="evidence" value="ECO:0007669"/>
    <property type="project" value="UniProtKB-KW"/>
</dbReference>
<keyword evidence="14" id="KW-0511">Multifunctional enzyme</keyword>
<keyword evidence="4" id="KW-0808">Transferase</keyword>
<dbReference type="Pfam" id="PF00799">
    <property type="entry name" value="Gemini_AL1"/>
    <property type="match status" value="1"/>
</dbReference>
<dbReference type="GO" id="GO:0003724">
    <property type="term" value="F:RNA helicase activity"/>
    <property type="evidence" value="ECO:0007669"/>
    <property type="project" value="InterPro"/>
</dbReference>
<evidence type="ECO:0000256" key="2">
    <source>
        <dbReference type="ARBA" id="ARBA00004147"/>
    </source>
</evidence>
<keyword evidence="13" id="KW-0238">DNA-binding</keyword>
<dbReference type="Pfam" id="PF00910">
    <property type="entry name" value="RNA_helicase"/>
    <property type="match status" value="1"/>
</dbReference>
<proteinExistence type="inferred from homology"/>
<evidence type="ECO:0000256" key="14">
    <source>
        <dbReference type="ARBA" id="ARBA00023268"/>
    </source>
</evidence>
<dbReference type="PROSITE" id="PS52020">
    <property type="entry name" value="CRESS_DNA_REP"/>
    <property type="match status" value="1"/>
</dbReference>
<evidence type="ECO:0000256" key="15">
    <source>
        <dbReference type="ARBA" id="ARBA00030754"/>
    </source>
</evidence>
<keyword evidence="11" id="KW-0378">Hydrolase</keyword>
<evidence type="ECO:0000256" key="11">
    <source>
        <dbReference type="ARBA" id="ARBA00022801"/>
    </source>
</evidence>
<dbReference type="Gene3D" id="3.40.1310.20">
    <property type="match status" value="1"/>
</dbReference>
<dbReference type="GO" id="GO:0004519">
    <property type="term" value="F:endonuclease activity"/>
    <property type="evidence" value="ECO:0007669"/>
    <property type="project" value="UniProtKB-KW"/>
</dbReference>
<evidence type="ECO:0000256" key="3">
    <source>
        <dbReference type="ARBA" id="ARBA00008545"/>
    </source>
</evidence>
<comment type="similarity">
    <text evidence="3">Belongs to the nanoviruses/circoviruses replication-associated protein family.</text>
</comment>
<feature type="compositionally biased region" description="Basic and acidic residues" evidence="18">
    <location>
        <begin position="1"/>
        <end position="11"/>
    </location>
</feature>
<evidence type="ECO:0000256" key="13">
    <source>
        <dbReference type="ARBA" id="ARBA00023125"/>
    </source>
</evidence>
<keyword evidence="6" id="KW-0235">DNA replication</keyword>
<sequence length="410" mass="47642">MENDDDLRMVESPHSLGAQDIDDINYGIDGDENRNGFDEDIQFEQAEQAAQQPPRALAQEQQIPVPQQNSRFRLNCINIFCTWPQCDADKNQVMAKIMAWKLVEWTVVAKEQHHETEGAHLHAVIHLKRRCDLHSTNLLDSFAGKHGDYKTCRSLKMSVIYVTKDNDYVANGIDVNSFCEEKKSAKSAIIAEMIKKDTPIEEIMEKESGFWMLHSKQIRLFKAEWEAIQQSKTLTGFTPVQMRNTMKSWETLIGIWLNGNINNKNRRLGQQQLYVWGKTGVGKTHFCVQLSKMVKTFWATSCEHFFDGLDDTYELLIMDEFHAQQTITFMNQLLDGQPMVLPQKGTQFHKKKNIPIIILSNYDLKDCYRKQYDENREHFDALHRRLAIVHVDGPMDLWPPQLQHQNAFRL</sequence>
<dbReference type="GO" id="GO:0003723">
    <property type="term" value="F:RNA binding"/>
    <property type="evidence" value="ECO:0007669"/>
    <property type="project" value="InterPro"/>
</dbReference>
<evidence type="ECO:0000256" key="17">
    <source>
        <dbReference type="ARBA" id="ARBA00049360"/>
    </source>
</evidence>
<evidence type="ECO:0000256" key="7">
    <source>
        <dbReference type="ARBA" id="ARBA00022722"/>
    </source>
</evidence>
<evidence type="ECO:0000313" key="20">
    <source>
        <dbReference type="EMBL" id="AOV86283.1"/>
    </source>
</evidence>
<evidence type="ECO:0000256" key="1">
    <source>
        <dbReference type="ARBA" id="ARBA00001936"/>
    </source>
</evidence>
<evidence type="ECO:0000259" key="19">
    <source>
        <dbReference type="PROSITE" id="PS52020"/>
    </source>
</evidence>
<evidence type="ECO:0000256" key="16">
    <source>
        <dbReference type="ARBA" id="ARBA00032243"/>
    </source>
</evidence>
<keyword evidence="10" id="KW-0255">Endonuclease</keyword>
<name>A0A1D8MK27_9VIRU</name>
<dbReference type="GO" id="GO:0000166">
    <property type="term" value="F:nucleotide binding"/>
    <property type="evidence" value="ECO:0007669"/>
    <property type="project" value="UniProtKB-KW"/>
</dbReference>
<protein>
    <recommendedName>
        <fullName evidence="15">ATP-dependent helicase Rep</fullName>
    </recommendedName>
    <alternativeName>
        <fullName evidence="16">RepP</fullName>
    </alternativeName>
</protein>
<evidence type="ECO:0000256" key="12">
    <source>
        <dbReference type="ARBA" id="ARBA00023124"/>
    </source>
</evidence>
<keyword evidence="8" id="KW-0479">Metal-binding</keyword>
<dbReference type="GO" id="GO:0042025">
    <property type="term" value="C:host cell nucleus"/>
    <property type="evidence" value="ECO:0007669"/>
    <property type="project" value="UniProtKB-SubCell"/>
</dbReference>
<dbReference type="GO" id="GO:0046872">
    <property type="term" value="F:metal ion binding"/>
    <property type="evidence" value="ECO:0007669"/>
    <property type="project" value="UniProtKB-KW"/>
</dbReference>
<accession>A0A1D8MK27</accession>
<evidence type="ECO:0000256" key="8">
    <source>
        <dbReference type="ARBA" id="ARBA00022723"/>
    </source>
</evidence>
<keyword evidence="9" id="KW-0547">Nucleotide-binding</keyword>
<dbReference type="GO" id="GO:0016787">
    <property type="term" value="F:hydrolase activity"/>
    <property type="evidence" value="ECO:0007669"/>
    <property type="project" value="UniProtKB-KW"/>
</dbReference>
<dbReference type="InterPro" id="IPR049912">
    <property type="entry name" value="CRESS_DNA_REP"/>
</dbReference>
<reference evidence="20" key="1">
    <citation type="submission" date="2016-05" db="EMBL/GenBank/DDBJ databases">
        <title>Viral Hybridization Blurs Taxonomic Lines in a Wastewater Treatment Plant.</title>
        <authorList>
            <person name="Pearson V.M.M."/>
            <person name="Caudle S.B."/>
            <person name="Rokyta D.R."/>
        </authorList>
    </citation>
    <scope>NUCLEOTIDE SEQUENCE</scope>
    <source>
        <strain evidence="20">Wastewater_Circular_Virus_FL36</strain>
    </source>
</reference>
<evidence type="ECO:0000256" key="4">
    <source>
        <dbReference type="ARBA" id="ARBA00022679"/>
    </source>
</evidence>
<evidence type="ECO:0000256" key="9">
    <source>
        <dbReference type="ARBA" id="ARBA00022741"/>
    </source>
</evidence>
<dbReference type="EMBL" id="KX259429">
    <property type="protein sequence ID" value="AOV86283.1"/>
    <property type="molecule type" value="Genomic_DNA"/>
</dbReference>
<dbReference type="InterPro" id="IPR027417">
    <property type="entry name" value="P-loop_NTPase"/>
</dbReference>
<dbReference type="InterPro" id="IPR000605">
    <property type="entry name" value="Helicase_SF3_ssDNA/RNA_vir"/>
</dbReference>
<comment type="catalytic activity">
    <reaction evidence="17">
        <text>ATP + H2O = ADP + phosphate + H(+)</text>
        <dbReference type="Rhea" id="RHEA:13065"/>
        <dbReference type="ChEBI" id="CHEBI:15377"/>
        <dbReference type="ChEBI" id="CHEBI:15378"/>
        <dbReference type="ChEBI" id="CHEBI:30616"/>
        <dbReference type="ChEBI" id="CHEBI:43474"/>
        <dbReference type="ChEBI" id="CHEBI:456216"/>
    </reaction>
</comment>
<comment type="subcellular location">
    <subcellularLocation>
        <location evidence="2">Host nucleus</location>
    </subcellularLocation>
</comment>
<evidence type="ECO:0000256" key="18">
    <source>
        <dbReference type="SAM" id="MobiDB-lite"/>
    </source>
</evidence>
<evidence type="ECO:0000256" key="10">
    <source>
        <dbReference type="ARBA" id="ARBA00022759"/>
    </source>
</evidence>
<dbReference type="GO" id="GO:0003677">
    <property type="term" value="F:DNA binding"/>
    <property type="evidence" value="ECO:0007669"/>
    <property type="project" value="UniProtKB-KW"/>
</dbReference>
<comment type="cofactor">
    <cofactor evidence="1">
        <name>Mn(2+)</name>
        <dbReference type="ChEBI" id="CHEBI:29035"/>
    </cofactor>
</comment>
<feature type="region of interest" description="Disordered" evidence="18">
    <location>
        <begin position="1"/>
        <end position="39"/>
    </location>
</feature>
<evidence type="ECO:0000256" key="6">
    <source>
        <dbReference type="ARBA" id="ARBA00022705"/>
    </source>
</evidence>
<organism evidence="20">
    <name type="scientific">uncultured virus</name>
    <dbReference type="NCBI Taxonomy" id="340016"/>
    <lineage>
        <taxon>Viruses</taxon>
        <taxon>environmental samples</taxon>
    </lineage>
</organism>
<keyword evidence="7" id="KW-0540">Nuclease</keyword>
<feature type="domain" description="CRESS-DNA virus Rep endonuclease" evidence="19">
    <location>
        <begin position="73"/>
        <end position="174"/>
    </location>
</feature>
<evidence type="ECO:0000256" key="5">
    <source>
        <dbReference type="ARBA" id="ARBA00022695"/>
    </source>
</evidence>
<keyword evidence="5" id="KW-0548">Nucleotidyltransferase</keyword>
<dbReference type="SUPFAM" id="SSF52540">
    <property type="entry name" value="P-loop containing nucleoside triphosphate hydrolases"/>
    <property type="match status" value="1"/>
</dbReference>
<dbReference type="GO" id="GO:0016779">
    <property type="term" value="F:nucleotidyltransferase activity"/>
    <property type="evidence" value="ECO:0007669"/>
    <property type="project" value="UniProtKB-KW"/>
</dbReference>
<keyword evidence="12" id="KW-0190">Covalent protein-DNA linkage</keyword>